<dbReference type="InterPro" id="IPR003661">
    <property type="entry name" value="HisK_dim/P_dom"/>
</dbReference>
<dbReference type="EMBL" id="JBHLVZ010000002">
    <property type="protein sequence ID" value="MFC0384929.1"/>
    <property type="molecule type" value="Genomic_DNA"/>
</dbReference>
<keyword evidence="9" id="KW-0547">Nucleotide-binding</keyword>
<keyword evidence="14 16" id="KW-0472">Membrane</keyword>
<feature type="compositionally biased region" description="Gly residues" evidence="15">
    <location>
        <begin position="1"/>
        <end position="13"/>
    </location>
</feature>
<evidence type="ECO:0000256" key="2">
    <source>
        <dbReference type="ARBA" id="ARBA00004429"/>
    </source>
</evidence>
<dbReference type="InterPro" id="IPR036890">
    <property type="entry name" value="HATPase_C_sf"/>
</dbReference>
<dbReference type="InterPro" id="IPR005467">
    <property type="entry name" value="His_kinase_dom"/>
</dbReference>
<dbReference type="PANTHER" id="PTHR44936:SF5">
    <property type="entry name" value="SENSOR HISTIDINE KINASE ENVZ"/>
    <property type="match status" value="1"/>
</dbReference>
<dbReference type="Gene3D" id="3.30.565.10">
    <property type="entry name" value="Histidine kinase-like ATPase, C-terminal domain"/>
    <property type="match status" value="1"/>
</dbReference>
<name>A0ABV6INU7_9PROT</name>
<evidence type="ECO:0000313" key="19">
    <source>
        <dbReference type="EMBL" id="MFC0384929.1"/>
    </source>
</evidence>
<dbReference type="Pfam" id="PF00512">
    <property type="entry name" value="HisKA"/>
    <property type="match status" value="1"/>
</dbReference>
<evidence type="ECO:0000259" key="18">
    <source>
        <dbReference type="PROSITE" id="PS50885"/>
    </source>
</evidence>
<dbReference type="CDD" id="cd00075">
    <property type="entry name" value="HATPase"/>
    <property type="match status" value="1"/>
</dbReference>
<feature type="region of interest" description="Disordered" evidence="15">
    <location>
        <begin position="1"/>
        <end position="51"/>
    </location>
</feature>
<evidence type="ECO:0000256" key="12">
    <source>
        <dbReference type="ARBA" id="ARBA00022989"/>
    </source>
</evidence>
<evidence type="ECO:0000256" key="11">
    <source>
        <dbReference type="ARBA" id="ARBA00022840"/>
    </source>
</evidence>
<dbReference type="EC" id="2.7.13.3" evidence="3"/>
<dbReference type="PROSITE" id="PS50109">
    <property type="entry name" value="HIS_KIN"/>
    <property type="match status" value="1"/>
</dbReference>
<keyword evidence="11 19" id="KW-0067">ATP-binding</keyword>
<keyword evidence="5" id="KW-0997">Cell inner membrane</keyword>
<evidence type="ECO:0000256" key="14">
    <source>
        <dbReference type="ARBA" id="ARBA00023136"/>
    </source>
</evidence>
<dbReference type="SMART" id="SM00388">
    <property type="entry name" value="HisKA"/>
    <property type="match status" value="1"/>
</dbReference>
<evidence type="ECO:0000256" key="10">
    <source>
        <dbReference type="ARBA" id="ARBA00022777"/>
    </source>
</evidence>
<evidence type="ECO:0000313" key="20">
    <source>
        <dbReference type="Proteomes" id="UP001589789"/>
    </source>
</evidence>
<keyword evidence="12 16" id="KW-1133">Transmembrane helix</keyword>
<evidence type="ECO:0000259" key="17">
    <source>
        <dbReference type="PROSITE" id="PS50109"/>
    </source>
</evidence>
<feature type="transmembrane region" description="Helical" evidence="16">
    <location>
        <begin position="227"/>
        <end position="249"/>
    </location>
</feature>
<dbReference type="Gene3D" id="1.10.287.130">
    <property type="match status" value="1"/>
</dbReference>
<dbReference type="SUPFAM" id="SSF55874">
    <property type="entry name" value="ATPase domain of HSP90 chaperone/DNA topoisomerase II/histidine kinase"/>
    <property type="match status" value="1"/>
</dbReference>
<dbReference type="RefSeq" id="WP_377049061.1">
    <property type="nucleotide sequence ID" value="NZ_JBHLVZ010000002.1"/>
</dbReference>
<dbReference type="GO" id="GO:0005524">
    <property type="term" value="F:ATP binding"/>
    <property type="evidence" value="ECO:0007669"/>
    <property type="project" value="UniProtKB-KW"/>
</dbReference>
<feature type="domain" description="Histidine kinase" evidence="17">
    <location>
        <begin position="310"/>
        <end position="503"/>
    </location>
</feature>
<dbReference type="InterPro" id="IPR004358">
    <property type="entry name" value="Sig_transdc_His_kin-like_C"/>
</dbReference>
<evidence type="ECO:0000256" key="13">
    <source>
        <dbReference type="ARBA" id="ARBA00023012"/>
    </source>
</evidence>
<evidence type="ECO:0000256" key="6">
    <source>
        <dbReference type="ARBA" id="ARBA00022553"/>
    </source>
</evidence>
<proteinExistence type="predicted"/>
<comment type="subcellular location">
    <subcellularLocation>
        <location evidence="2">Cell inner membrane</location>
        <topology evidence="2">Multi-pass membrane protein</topology>
    </subcellularLocation>
</comment>
<dbReference type="CDD" id="cd00082">
    <property type="entry name" value="HisKA"/>
    <property type="match status" value="1"/>
</dbReference>
<dbReference type="Pfam" id="PF00672">
    <property type="entry name" value="HAMP"/>
    <property type="match status" value="1"/>
</dbReference>
<organism evidence="19 20">
    <name type="scientific">Muricoccus vinaceus</name>
    <dbReference type="NCBI Taxonomy" id="424704"/>
    <lineage>
        <taxon>Bacteria</taxon>
        <taxon>Pseudomonadati</taxon>
        <taxon>Pseudomonadota</taxon>
        <taxon>Alphaproteobacteria</taxon>
        <taxon>Acetobacterales</taxon>
        <taxon>Roseomonadaceae</taxon>
        <taxon>Muricoccus</taxon>
    </lineage>
</organism>
<evidence type="ECO:0000256" key="9">
    <source>
        <dbReference type="ARBA" id="ARBA00022741"/>
    </source>
</evidence>
<evidence type="ECO:0000256" key="3">
    <source>
        <dbReference type="ARBA" id="ARBA00012438"/>
    </source>
</evidence>
<dbReference type="InterPro" id="IPR003660">
    <property type="entry name" value="HAMP_dom"/>
</dbReference>
<evidence type="ECO:0000256" key="16">
    <source>
        <dbReference type="SAM" id="Phobius"/>
    </source>
</evidence>
<evidence type="ECO:0000256" key="7">
    <source>
        <dbReference type="ARBA" id="ARBA00022679"/>
    </source>
</evidence>
<dbReference type="PRINTS" id="PR00344">
    <property type="entry name" value="BCTRLSENSOR"/>
</dbReference>
<evidence type="ECO:0000256" key="1">
    <source>
        <dbReference type="ARBA" id="ARBA00000085"/>
    </source>
</evidence>
<dbReference type="Pfam" id="PF02518">
    <property type="entry name" value="HATPase_c"/>
    <property type="match status" value="1"/>
</dbReference>
<reference evidence="19 20" key="1">
    <citation type="submission" date="2024-09" db="EMBL/GenBank/DDBJ databases">
        <authorList>
            <person name="Sun Q."/>
            <person name="Mori K."/>
        </authorList>
    </citation>
    <scope>NUCLEOTIDE SEQUENCE [LARGE SCALE GENOMIC DNA]</scope>
    <source>
        <strain evidence="19 20">CCM 7468</strain>
    </source>
</reference>
<dbReference type="PROSITE" id="PS50885">
    <property type="entry name" value="HAMP"/>
    <property type="match status" value="1"/>
</dbReference>
<protein>
    <recommendedName>
        <fullName evidence="3">histidine kinase</fullName>
        <ecNumber evidence="3">2.7.13.3</ecNumber>
    </recommendedName>
</protein>
<evidence type="ECO:0000256" key="8">
    <source>
        <dbReference type="ARBA" id="ARBA00022692"/>
    </source>
</evidence>
<dbReference type="Proteomes" id="UP001589789">
    <property type="component" value="Unassembled WGS sequence"/>
</dbReference>
<keyword evidence="6" id="KW-0597">Phosphoprotein</keyword>
<comment type="caution">
    <text evidence="19">The sequence shown here is derived from an EMBL/GenBank/DDBJ whole genome shotgun (WGS) entry which is preliminary data.</text>
</comment>
<gene>
    <name evidence="19" type="ORF">ACFFIC_05105</name>
</gene>
<dbReference type="SUPFAM" id="SSF47384">
    <property type="entry name" value="Homodimeric domain of signal transducing histidine kinase"/>
    <property type="match status" value="1"/>
</dbReference>
<dbReference type="InterPro" id="IPR050980">
    <property type="entry name" value="2C_sensor_his_kinase"/>
</dbReference>
<keyword evidence="10" id="KW-0418">Kinase</keyword>
<comment type="catalytic activity">
    <reaction evidence="1">
        <text>ATP + protein L-histidine = ADP + protein N-phospho-L-histidine.</text>
        <dbReference type="EC" id="2.7.13.3"/>
    </reaction>
</comment>
<accession>A0ABV6INU7</accession>
<dbReference type="InterPro" id="IPR036097">
    <property type="entry name" value="HisK_dim/P_sf"/>
</dbReference>
<dbReference type="SMART" id="SM00387">
    <property type="entry name" value="HATPase_c"/>
    <property type="match status" value="1"/>
</dbReference>
<keyword evidence="7" id="KW-0808">Transferase</keyword>
<dbReference type="CDD" id="cd06225">
    <property type="entry name" value="HAMP"/>
    <property type="match status" value="1"/>
</dbReference>
<evidence type="ECO:0000256" key="5">
    <source>
        <dbReference type="ARBA" id="ARBA00022519"/>
    </source>
</evidence>
<evidence type="ECO:0000256" key="15">
    <source>
        <dbReference type="SAM" id="MobiDB-lite"/>
    </source>
</evidence>
<feature type="domain" description="HAMP" evidence="18">
    <location>
        <begin position="250"/>
        <end position="302"/>
    </location>
</feature>
<dbReference type="PANTHER" id="PTHR44936">
    <property type="entry name" value="SENSOR PROTEIN CREC"/>
    <property type="match status" value="1"/>
</dbReference>
<dbReference type="SMART" id="SM00304">
    <property type="entry name" value="HAMP"/>
    <property type="match status" value="1"/>
</dbReference>
<sequence>MAADGGVAGGERGSGAQDGAARRDRPCTIGLPRIGRGDHAPDLAVAGEPQPAAPAWTRRRRLRGLFTSLLRPFVPRGLLARALLIVLVPLVVTQGIALQLFYGTHLDVISRRLAAGVAGDVGMVVELLSRYPITDERGWIFREAAWRLDLSLAFEAGVPLGPPALRPASLPLLPLEEDLDHALRERLRLPFDTDWQSDPRSVIIRVGLPDGVLHVEAPRKRLFSGTLYLFVIWLVGASLLLFGVAALFMKNQVRALRRLASAAEDFGKGRETGPIKPEGAIEVRQAGAAFNGMRANIRRFVTQRTELLAGISHDLRTPLTRLRLGLAMLPAGAEEDAAAMTQDVEEMERMIASYLAFARGEVLEAAEPTDLVALVRDMVSRIPAEGSEVVVHEVPPSLTVPLRADALRRCLGNLLDNARRHAGLVAVSVHPTPGWAEVIVDDDGPGIPAAAREGAFKPFASFSAGGTGLGLAIARDIARAHGGEIVLQESPMGGLRAVVRLPM</sequence>
<feature type="transmembrane region" description="Helical" evidence="16">
    <location>
        <begin position="78"/>
        <end position="102"/>
    </location>
</feature>
<dbReference type="InterPro" id="IPR003594">
    <property type="entry name" value="HATPase_dom"/>
</dbReference>
<keyword evidence="8 16" id="KW-0812">Transmembrane</keyword>
<keyword evidence="13" id="KW-0902">Two-component regulatory system</keyword>
<keyword evidence="20" id="KW-1185">Reference proteome</keyword>
<evidence type="ECO:0000256" key="4">
    <source>
        <dbReference type="ARBA" id="ARBA00022475"/>
    </source>
</evidence>
<keyword evidence="4" id="KW-1003">Cell membrane</keyword>